<dbReference type="PANTHER" id="PTHR24094">
    <property type="entry name" value="SECRETED PROTEIN"/>
    <property type="match status" value="1"/>
</dbReference>
<feature type="region of interest" description="Disordered" evidence="1">
    <location>
        <begin position="258"/>
        <end position="281"/>
    </location>
</feature>
<dbReference type="AlphaFoldDB" id="A0A4R7FL90"/>
<dbReference type="EMBL" id="SOAM01000002">
    <property type="protein sequence ID" value="TDS77171.1"/>
    <property type="molecule type" value="Genomic_DNA"/>
</dbReference>
<dbReference type="InterPro" id="IPR011089">
    <property type="entry name" value="GmrSD_C"/>
</dbReference>
<sequence>MARRTRRPALVAAPVVLVALVLGAVLTSVANRGGAFGLPDAAPSAAATAAAAPSSAAAPPSTSNATPATSGSALAVLATLPVKGKAPMTGYVRTARFGAAWLDVDRNGCDTRDDVLRRDLTDVAGSRCTVRSGVLHDPYTGRTIHFVRGEGTSTAVQIDHVVPLADAWRTGAQRLSQAQRIALANDPINLFAVDGPTNGQKSDGDAATWLPPSTAFRCTYIAHQVGVKRAYGLWVTPAEKAAMQRILTACPSTPAPASRISSLVSTGSGATPAASSSAGAQ</sequence>
<keyword evidence="4" id="KW-1185">Reference proteome</keyword>
<feature type="domain" description="GmrSD restriction endonucleases C-terminal" evidence="2">
    <location>
        <begin position="111"/>
        <end position="245"/>
    </location>
</feature>
<feature type="compositionally biased region" description="Low complexity" evidence="1">
    <location>
        <begin position="265"/>
        <end position="281"/>
    </location>
</feature>
<comment type="caution">
    <text evidence="3">The sequence shown here is derived from an EMBL/GenBank/DDBJ whole genome shotgun (WGS) entry which is preliminary data.</text>
</comment>
<dbReference type="RefSeq" id="WP_133766275.1">
    <property type="nucleotide sequence ID" value="NZ_BAAARP010000002.1"/>
</dbReference>
<organism evidence="3 4">
    <name type="scientific">Amnibacterium kyonggiense</name>
    <dbReference type="NCBI Taxonomy" id="595671"/>
    <lineage>
        <taxon>Bacteria</taxon>
        <taxon>Bacillati</taxon>
        <taxon>Actinomycetota</taxon>
        <taxon>Actinomycetes</taxon>
        <taxon>Micrococcales</taxon>
        <taxon>Microbacteriaceae</taxon>
        <taxon>Amnibacterium</taxon>
    </lineage>
</organism>
<name>A0A4R7FL90_9MICO</name>
<proteinExistence type="predicted"/>
<dbReference type="Pfam" id="PF07510">
    <property type="entry name" value="GmrSD_C"/>
    <property type="match status" value="1"/>
</dbReference>
<dbReference type="PANTHER" id="PTHR24094:SF15">
    <property type="entry name" value="AMP-DEPENDENT SYNTHETASE_LIGASE DOMAIN-CONTAINING PROTEIN-RELATED"/>
    <property type="match status" value="1"/>
</dbReference>
<gene>
    <name evidence="3" type="ORF">CLV52_2111</name>
</gene>
<dbReference type="Proteomes" id="UP000295344">
    <property type="component" value="Unassembled WGS sequence"/>
</dbReference>
<evidence type="ECO:0000259" key="2">
    <source>
        <dbReference type="Pfam" id="PF07510"/>
    </source>
</evidence>
<dbReference type="OrthoDB" id="5196645at2"/>
<evidence type="ECO:0000313" key="3">
    <source>
        <dbReference type="EMBL" id="TDS77171.1"/>
    </source>
</evidence>
<protein>
    <submittedName>
        <fullName evidence="3">Uncharacterized protein DUF1524</fullName>
    </submittedName>
</protein>
<evidence type="ECO:0000256" key="1">
    <source>
        <dbReference type="SAM" id="MobiDB-lite"/>
    </source>
</evidence>
<evidence type="ECO:0000313" key="4">
    <source>
        <dbReference type="Proteomes" id="UP000295344"/>
    </source>
</evidence>
<reference evidence="3 4" key="1">
    <citation type="submission" date="2019-03" db="EMBL/GenBank/DDBJ databases">
        <title>Genomic Encyclopedia of Archaeal and Bacterial Type Strains, Phase II (KMG-II): from individual species to whole genera.</title>
        <authorList>
            <person name="Goeker M."/>
        </authorList>
    </citation>
    <scope>NUCLEOTIDE SEQUENCE [LARGE SCALE GENOMIC DNA]</scope>
    <source>
        <strain evidence="3 4">DSM 24782</strain>
    </source>
</reference>
<accession>A0A4R7FL90</accession>